<reference evidence="6" key="3">
    <citation type="submission" date="2019-09" db="EMBL/GenBank/DDBJ databases">
        <title>Co-occurence of chitin degradation, pigmentation and bioactivity in marine Pseudoalteromonas.</title>
        <authorList>
            <person name="Sonnenschein E.C."/>
            <person name="Bech P.K."/>
        </authorList>
    </citation>
    <scope>NUCLEOTIDE SEQUENCE</scope>
    <source>
        <strain evidence="6">S2231</strain>
        <strain evidence="7">S2233</strain>
    </source>
</reference>
<reference evidence="8" key="2">
    <citation type="submission" date="2019-06" db="EMBL/GenBank/DDBJ databases">
        <title>Co-occurence of chitin degradation, pigmentation and bioactivity in marine Pseudoalteromonas.</title>
        <authorList>
            <person name="Sonnenschein E.C."/>
            <person name="Bech P.K."/>
        </authorList>
    </citation>
    <scope>NUCLEOTIDE SEQUENCE [LARGE SCALE GENOMIC DNA]</scope>
    <source>
        <strain evidence="8">S2231</strain>
        <strain evidence="5">S2233</strain>
    </source>
</reference>
<dbReference type="Proteomes" id="UP000305730">
    <property type="component" value="Unassembled WGS sequence"/>
</dbReference>
<dbReference type="AlphaFoldDB" id="A0A5S3XRR5"/>
<dbReference type="PANTHER" id="PTHR46663:SF2">
    <property type="entry name" value="GGDEF DOMAIN-CONTAINING PROTEIN"/>
    <property type="match status" value="1"/>
</dbReference>
<dbReference type="EMBL" id="PNCK01000047">
    <property type="protein sequence ID" value="TMP41819.1"/>
    <property type="molecule type" value="Genomic_DNA"/>
</dbReference>
<evidence type="ECO:0000313" key="5">
    <source>
        <dbReference type="EMBL" id="TMP41819.1"/>
    </source>
</evidence>
<dbReference type="InterPro" id="IPR043128">
    <property type="entry name" value="Rev_trsase/Diguanyl_cyclase"/>
</dbReference>
<evidence type="ECO:0000313" key="7">
    <source>
        <dbReference type="Proteomes" id="UP000305730"/>
    </source>
</evidence>
<comment type="caution">
    <text evidence="6">The sequence shown here is derived from an EMBL/GenBank/DDBJ whole genome shotgun (WGS) entry which is preliminary data.</text>
</comment>
<proteinExistence type="predicted"/>
<reference evidence="6 8" key="1">
    <citation type="submission" date="2017-12" db="EMBL/GenBank/DDBJ databases">
        <authorList>
            <person name="Paulsen S."/>
            <person name="Gram L.K."/>
        </authorList>
    </citation>
    <scope>NUCLEOTIDE SEQUENCE [LARGE SCALE GENOMIC DNA]</scope>
    <source>
        <strain evidence="6 8">S2231</strain>
        <strain evidence="5">S2233</strain>
    </source>
</reference>
<dbReference type="SUPFAM" id="SSF158472">
    <property type="entry name" value="HAMP domain-like"/>
    <property type="match status" value="1"/>
</dbReference>
<dbReference type="SMART" id="SM00267">
    <property type="entry name" value="GGDEF"/>
    <property type="match status" value="1"/>
</dbReference>
<dbReference type="GO" id="GO:0007165">
    <property type="term" value="P:signal transduction"/>
    <property type="evidence" value="ECO:0007669"/>
    <property type="project" value="InterPro"/>
</dbReference>
<sequence>MLENLNITKKLPFVMISFALLSALVTGIIAYTNTSDELKTAAQDKLFSLLESRKATLHHYFYDISNDVLFHAQSPAIRNALSAFSIAWTELGNSPTEQLQSAYVEQNPYADGQKSAFLQAKNDTRYDQVHAQYHPTFLNLTTLNHYHDLFLFDTQGNLVYTVAKEPDFATNILTGEWAHTHLASTFMAIMNTIQPSKVIFEDFQLYPPSNNEPAGFIGTQITDADDVVIGVLILQMPISPLNTVMQVTAGMGKSGETYIVGPDKLMRSDSRFFAGESILKTHVDTPSVDMALAGHSGVHIITDYRGISVYSAYAPFNFARLRWMIAAEVDEHEIMQPIYNMNYFLFISTGIVISVILLFGYLLSANIARPIVNMTHIMNQLADNNLAVNIGVSERQDEVGYMAKALNIFKKNAIERDKFQKQLMYLANHDPLTGLPSRQYGTRHLSEMVKQCALKHNKLALLFIDLDGFKTVNDSLGHTEGDALLIKTAQKLQESIRASDLVARLGGDEFVVVLTPITHDSDYLEIANRILQKVDFSYSTDNKSAHVTASIGIAVYPDDANSAQDLIRVADLAMYQAKNAGKNKAKRPEKNQ</sequence>
<evidence type="ECO:0000313" key="6">
    <source>
        <dbReference type="EMBL" id="TMP60596.1"/>
    </source>
</evidence>
<dbReference type="GO" id="GO:0003824">
    <property type="term" value="F:catalytic activity"/>
    <property type="evidence" value="ECO:0007669"/>
    <property type="project" value="UniProtKB-ARBA"/>
</dbReference>
<dbReference type="GO" id="GO:0016020">
    <property type="term" value="C:membrane"/>
    <property type="evidence" value="ECO:0007669"/>
    <property type="project" value="InterPro"/>
</dbReference>
<keyword evidence="7" id="KW-1185">Reference proteome</keyword>
<accession>A0A5S3XRR5</accession>
<evidence type="ECO:0000256" key="1">
    <source>
        <dbReference type="ARBA" id="ARBA00001946"/>
    </source>
</evidence>
<dbReference type="InterPro" id="IPR003660">
    <property type="entry name" value="HAMP_dom"/>
</dbReference>
<dbReference type="Proteomes" id="UP000307706">
    <property type="component" value="Unassembled WGS sequence"/>
</dbReference>
<dbReference type="InterPro" id="IPR000160">
    <property type="entry name" value="GGDEF_dom"/>
</dbReference>
<dbReference type="RefSeq" id="WP_138597453.1">
    <property type="nucleotide sequence ID" value="NZ_PNCK01000047.1"/>
</dbReference>
<gene>
    <name evidence="6" type="ORF">CWB96_06410</name>
    <name evidence="5" type="ORF">CWB97_13720</name>
</gene>
<dbReference type="Gene3D" id="1.10.8.500">
    <property type="entry name" value="HAMP domain in histidine kinase"/>
    <property type="match status" value="1"/>
</dbReference>
<protein>
    <submittedName>
        <fullName evidence="6">GGDEF domain-containing protein</fullName>
    </submittedName>
</protein>
<dbReference type="Pfam" id="PF00990">
    <property type="entry name" value="GGDEF"/>
    <property type="match status" value="1"/>
</dbReference>
<evidence type="ECO:0000259" key="3">
    <source>
        <dbReference type="PROSITE" id="PS50885"/>
    </source>
</evidence>
<keyword evidence="2" id="KW-0472">Membrane</keyword>
<organism evidence="6 8">
    <name type="scientific">Pseudoalteromonas citrea</name>
    <dbReference type="NCBI Taxonomy" id="43655"/>
    <lineage>
        <taxon>Bacteria</taxon>
        <taxon>Pseudomonadati</taxon>
        <taxon>Pseudomonadota</taxon>
        <taxon>Gammaproteobacteria</taxon>
        <taxon>Alteromonadales</taxon>
        <taxon>Pseudoalteromonadaceae</taxon>
        <taxon>Pseudoalteromonas</taxon>
    </lineage>
</organism>
<dbReference type="CDD" id="cd01949">
    <property type="entry name" value="GGDEF"/>
    <property type="match status" value="1"/>
</dbReference>
<feature type="domain" description="HAMP" evidence="3">
    <location>
        <begin position="365"/>
        <end position="418"/>
    </location>
</feature>
<dbReference type="OrthoDB" id="766410at2"/>
<dbReference type="PROSITE" id="PS50885">
    <property type="entry name" value="HAMP"/>
    <property type="match status" value="1"/>
</dbReference>
<dbReference type="InterPro" id="IPR029787">
    <property type="entry name" value="Nucleotide_cyclase"/>
</dbReference>
<feature type="transmembrane region" description="Helical" evidence="2">
    <location>
        <begin position="343"/>
        <end position="364"/>
    </location>
</feature>
<dbReference type="CDD" id="cd06225">
    <property type="entry name" value="HAMP"/>
    <property type="match status" value="1"/>
</dbReference>
<evidence type="ECO:0000259" key="4">
    <source>
        <dbReference type="PROSITE" id="PS50887"/>
    </source>
</evidence>
<dbReference type="NCBIfam" id="TIGR00254">
    <property type="entry name" value="GGDEF"/>
    <property type="match status" value="1"/>
</dbReference>
<keyword evidence="2" id="KW-1133">Transmembrane helix</keyword>
<feature type="transmembrane region" description="Helical" evidence="2">
    <location>
        <begin position="12"/>
        <end position="31"/>
    </location>
</feature>
<evidence type="ECO:0000256" key="2">
    <source>
        <dbReference type="SAM" id="Phobius"/>
    </source>
</evidence>
<dbReference type="SMART" id="SM00304">
    <property type="entry name" value="HAMP"/>
    <property type="match status" value="1"/>
</dbReference>
<dbReference type="Gene3D" id="3.30.70.270">
    <property type="match status" value="1"/>
</dbReference>
<dbReference type="SUPFAM" id="SSF55073">
    <property type="entry name" value="Nucleotide cyclase"/>
    <property type="match status" value="1"/>
</dbReference>
<dbReference type="EMBL" id="PNCL01000023">
    <property type="protein sequence ID" value="TMP60596.1"/>
    <property type="molecule type" value="Genomic_DNA"/>
</dbReference>
<keyword evidence="2" id="KW-0812">Transmembrane</keyword>
<feature type="domain" description="GGDEF" evidence="4">
    <location>
        <begin position="457"/>
        <end position="590"/>
    </location>
</feature>
<dbReference type="Gene3D" id="3.30.450.20">
    <property type="entry name" value="PAS domain"/>
    <property type="match status" value="1"/>
</dbReference>
<dbReference type="CDD" id="cd18774">
    <property type="entry name" value="PDC2_HK_sensor"/>
    <property type="match status" value="1"/>
</dbReference>
<dbReference type="PANTHER" id="PTHR46663">
    <property type="entry name" value="DIGUANYLATE CYCLASE DGCT-RELATED"/>
    <property type="match status" value="1"/>
</dbReference>
<dbReference type="FunFam" id="3.30.70.270:FF:000001">
    <property type="entry name" value="Diguanylate cyclase domain protein"/>
    <property type="match status" value="1"/>
</dbReference>
<dbReference type="InterPro" id="IPR052163">
    <property type="entry name" value="DGC-Regulatory_Protein"/>
</dbReference>
<comment type="cofactor">
    <cofactor evidence="1">
        <name>Mg(2+)</name>
        <dbReference type="ChEBI" id="CHEBI:18420"/>
    </cofactor>
</comment>
<dbReference type="Pfam" id="PF00672">
    <property type="entry name" value="HAMP"/>
    <property type="match status" value="1"/>
</dbReference>
<evidence type="ECO:0000313" key="8">
    <source>
        <dbReference type="Proteomes" id="UP000307706"/>
    </source>
</evidence>
<name>A0A5S3XRR5_9GAMM</name>
<dbReference type="PROSITE" id="PS50887">
    <property type="entry name" value="GGDEF"/>
    <property type="match status" value="1"/>
</dbReference>